<feature type="domain" description="Thioredoxin" evidence="4">
    <location>
        <begin position="155"/>
        <end position="304"/>
    </location>
</feature>
<dbReference type="PROSITE" id="PS51396">
    <property type="entry name" value="PUL"/>
    <property type="match status" value="1"/>
</dbReference>
<dbReference type="InterPro" id="IPR013535">
    <property type="entry name" value="PUL_dom"/>
</dbReference>
<accession>A0A8H6VBR7</accession>
<dbReference type="InterPro" id="IPR008580">
    <property type="entry name" value="PPPDE_dom"/>
</dbReference>
<dbReference type="PANTHER" id="PTHR12378">
    <property type="entry name" value="DESUMOYLATING ISOPEPTIDASE"/>
    <property type="match status" value="1"/>
</dbReference>
<dbReference type="EMBL" id="JACBAG010001823">
    <property type="protein sequence ID" value="KAF7181085.1"/>
    <property type="molecule type" value="Genomic_DNA"/>
</dbReference>
<organism evidence="7 8">
    <name type="scientific">Aspergillus felis</name>
    <dbReference type="NCBI Taxonomy" id="1287682"/>
    <lineage>
        <taxon>Eukaryota</taxon>
        <taxon>Fungi</taxon>
        <taxon>Dikarya</taxon>
        <taxon>Ascomycota</taxon>
        <taxon>Pezizomycotina</taxon>
        <taxon>Eurotiomycetes</taxon>
        <taxon>Eurotiomycetidae</taxon>
        <taxon>Eurotiales</taxon>
        <taxon>Aspergillaceae</taxon>
        <taxon>Aspergillus</taxon>
        <taxon>Aspergillus subgen. Fumigati</taxon>
    </lineage>
</organism>
<dbReference type="PANTHER" id="PTHR12378:SF7">
    <property type="entry name" value="DESUMOYLATING ISOPEPTIDASE 1"/>
    <property type="match status" value="1"/>
</dbReference>
<comment type="similarity">
    <text evidence="1">Belongs to the DeSI family.</text>
</comment>
<dbReference type="Gene3D" id="3.90.1720.30">
    <property type="entry name" value="PPPDE domains"/>
    <property type="match status" value="1"/>
</dbReference>
<dbReference type="Gene3D" id="1.25.10.10">
    <property type="entry name" value="Leucine-rich Repeat Variant"/>
    <property type="match status" value="1"/>
</dbReference>
<dbReference type="Pfam" id="PF05903">
    <property type="entry name" value="Peptidase_C97"/>
    <property type="match status" value="1"/>
</dbReference>
<dbReference type="PROSITE" id="PS51352">
    <property type="entry name" value="THIOREDOXIN_2"/>
    <property type="match status" value="1"/>
</dbReference>
<gene>
    <name evidence="7" type="ORF">CNMCM7691_000214</name>
</gene>
<evidence type="ECO:0000313" key="8">
    <source>
        <dbReference type="Proteomes" id="UP000641853"/>
    </source>
</evidence>
<dbReference type="InterPro" id="IPR013766">
    <property type="entry name" value="Thioredoxin_domain"/>
</dbReference>
<dbReference type="InterPro" id="IPR042266">
    <property type="entry name" value="PPPDE_sf"/>
</dbReference>
<evidence type="ECO:0000259" key="4">
    <source>
        <dbReference type="PROSITE" id="PS51352"/>
    </source>
</evidence>
<dbReference type="Pfam" id="PF08324">
    <property type="entry name" value="PUL"/>
    <property type="match status" value="1"/>
</dbReference>
<sequence>MDVELYVYDLSKGLARMYSSALTGTYIDAIYHTSIVLNGVEYYFGQGIQTSFPGSTHHGQPMEKLLLGKTELPIDVVEEYVQSLASIYTPESYDLFLHNCNNFTQDLAMFLVGKGIPEHIQNLPQTFLSTPFGQMMKPQIEQALRGVTQAAAPAPPPLPRAPVTAVAPARPGTVRQVSNASQLEEQLKSAVNSCAVIFFTSATCPPCKVVYPTYDELAEEAGDKAVLIKVDISAAYDVSMKYGVRATPTFMTFLKGNKLDEWSGADPAKLRGNVRLLIEMAHPTHRHRQLHLPSFQRHLSNFVMYKKVPPLDKLVQKLQPHHEDPRLKSMIAFITARSSATTPTTPAADVAVPDALPTFASYLQSTFHALPPENHFALVDLARLLFLDTRVSSFFAEEPNHTTLLSLLSPSTNLSSCPYNLRIVMLQLICNLFSSPLYLDHLTTNTANNNNLHTTVLTLTTSSLLDPHPNLRTVAASLAYNLSAANHNARFAGLPDKLTEEEQVELTASLVEAIDQEAESAEALHGLLFALGLLVYEAPADGAVVDLCRAMGIAETVRAKGETPVFAKEGLIREVGGELLGKGL</sequence>
<dbReference type="InterPro" id="IPR011989">
    <property type="entry name" value="ARM-like"/>
</dbReference>
<dbReference type="SMART" id="SM01179">
    <property type="entry name" value="DUF862"/>
    <property type="match status" value="1"/>
</dbReference>
<keyword evidence="2" id="KW-0645">Protease</keyword>
<evidence type="ECO:0000259" key="6">
    <source>
        <dbReference type="PROSITE" id="PS51858"/>
    </source>
</evidence>
<dbReference type="GO" id="GO:0006508">
    <property type="term" value="P:proteolysis"/>
    <property type="evidence" value="ECO:0007669"/>
    <property type="project" value="UniProtKB-KW"/>
</dbReference>
<comment type="caution">
    <text evidence="7">The sequence shown here is derived from an EMBL/GenBank/DDBJ whole genome shotgun (WGS) entry which is preliminary data.</text>
</comment>
<keyword evidence="3" id="KW-0378">Hydrolase</keyword>
<feature type="domain" description="PUL" evidence="5">
    <location>
        <begin position="295"/>
        <end position="582"/>
    </location>
</feature>
<dbReference type="PROSITE" id="PS00194">
    <property type="entry name" value="THIOREDOXIN_1"/>
    <property type="match status" value="1"/>
</dbReference>
<dbReference type="AlphaFoldDB" id="A0A8H6VBR7"/>
<dbReference type="InterPro" id="IPR036249">
    <property type="entry name" value="Thioredoxin-like_sf"/>
</dbReference>
<dbReference type="Gene3D" id="3.40.30.10">
    <property type="entry name" value="Glutaredoxin"/>
    <property type="match status" value="1"/>
</dbReference>
<keyword evidence="8" id="KW-1185">Reference proteome</keyword>
<dbReference type="CDD" id="cd02947">
    <property type="entry name" value="TRX_family"/>
    <property type="match status" value="1"/>
</dbReference>
<dbReference type="Proteomes" id="UP000641853">
    <property type="component" value="Unassembled WGS sequence"/>
</dbReference>
<evidence type="ECO:0000256" key="1">
    <source>
        <dbReference type="ARBA" id="ARBA00008140"/>
    </source>
</evidence>
<dbReference type="GO" id="GO:0070646">
    <property type="term" value="P:protein modification by small protein removal"/>
    <property type="evidence" value="ECO:0007669"/>
    <property type="project" value="TreeGrafter"/>
</dbReference>
<evidence type="ECO:0000256" key="3">
    <source>
        <dbReference type="ARBA" id="ARBA00022801"/>
    </source>
</evidence>
<dbReference type="PROSITE" id="PS51858">
    <property type="entry name" value="PPPDE"/>
    <property type="match status" value="1"/>
</dbReference>
<dbReference type="InterPro" id="IPR017937">
    <property type="entry name" value="Thioredoxin_CS"/>
</dbReference>
<dbReference type="GO" id="GO:0008233">
    <property type="term" value="F:peptidase activity"/>
    <property type="evidence" value="ECO:0007669"/>
    <property type="project" value="UniProtKB-KW"/>
</dbReference>
<protein>
    <recommendedName>
        <fullName evidence="9">Thioredoxin</fullName>
    </recommendedName>
</protein>
<evidence type="ECO:0000313" key="7">
    <source>
        <dbReference type="EMBL" id="KAF7181085.1"/>
    </source>
</evidence>
<name>A0A8H6VBR7_9EURO</name>
<evidence type="ECO:0000256" key="2">
    <source>
        <dbReference type="ARBA" id="ARBA00022670"/>
    </source>
</evidence>
<proteinExistence type="inferred from homology"/>
<evidence type="ECO:0000259" key="5">
    <source>
        <dbReference type="PROSITE" id="PS51396"/>
    </source>
</evidence>
<reference evidence="7" key="1">
    <citation type="submission" date="2020-06" db="EMBL/GenBank/DDBJ databases">
        <title>Draft genome sequences of strains closely related to Aspergillus parafelis and Aspergillus hiratsukae.</title>
        <authorList>
            <person name="Dos Santos R.A.C."/>
            <person name="Rivero-Menendez O."/>
            <person name="Steenwyk J.L."/>
            <person name="Mead M.E."/>
            <person name="Goldman G.H."/>
            <person name="Alastruey-Izquierdo A."/>
            <person name="Rokas A."/>
        </authorList>
    </citation>
    <scope>NUCLEOTIDE SEQUENCE</scope>
    <source>
        <strain evidence="7">CNM-CM7691</strain>
    </source>
</reference>
<feature type="domain" description="PPPDE" evidence="6">
    <location>
        <begin position="1"/>
        <end position="141"/>
    </location>
</feature>
<dbReference type="Pfam" id="PF00085">
    <property type="entry name" value="Thioredoxin"/>
    <property type="match status" value="1"/>
</dbReference>
<evidence type="ECO:0008006" key="9">
    <source>
        <dbReference type="Google" id="ProtNLM"/>
    </source>
</evidence>
<dbReference type="SUPFAM" id="SSF52833">
    <property type="entry name" value="Thioredoxin-like"/>
    <property type="match status" value="1"/>
</dbReference>